<reference evidence="1 2" key="1">
    <citation type="submission" date="2019-03" db="EMBL/GenBank/DDBJ databases">
        <title>Genomic Encyclopedia of Type Strains, Phase IV (KMG-IV): sequencing the most valuable type-strain genomes for metagenomic binning, comparative biology and taxonomic classification.</title>
        <authorList>
            <person name="Goeker M."/>
        </authorList>
    </citation>
    <scope>NUCLEOTIDE SEQUENCE [LARGE SCALE GENOMIC DNA]</scope>
    <source>
        <strain evidence="1 2">DSM 28559</strain>
    </source>
</reference>
<evidence type="ECO:0000313" key="1">
    <source>
        <dbReference type="EMBL" id="TCO86382.1"/>
    </source>
</evidence>
<protein>
    <submittedName>
        <fullName evidence="1">Uncharacterized protein</fullName>
    </submittedName>
</protein>
<dbReference type="OrthoDB" id="2059841at2"/>
<evidence type="ECO:0000313" key="2">
    <source>
        <dbReference type="Proteomes" id="UP000295711"/>
    </source>
</evidence>
<comment type="caution">
    <text evidence="1">The sequence shown here is derived from an EMBL/GenBank/DDBJ whole genome shotgun (WGS) entry which is preliminary data.</text>
</comment>
<dbReference type="EMBL" id="SLXA01000001">
    <property type="protein sequence ID" value="TCO86382.1"/>
    <property type="molecule type" value="Genomic_DNA"/>
</dbReference>
<organism evidence="1 2">
    <name type="scientific">Frisingicoccus caecimuris</name>
    <dbReference type="NCBI Taxonomy" id="1796636"/>
    <lineage>
        <taxon>Bacteria</taxon>
        <taxon>Bacillati</taxon>
        <taxon>Bacillota</taxon>
        <taxon>Clostridia</taxon>
        <taxon>Lachnospirales</taxon>
        <taxon>Lachnospiraceae</taxon>
        <taxon>Frisingicoccus</taxon>
    </lineage>
</organism>
<name>A0A4R2LE70_9FIRM</name>
<dbReference type="RefSeq" id="WP_132087426.1">
    <property type="nucleotide sequence ID" value="NZ_JANKAQ010000005.1"/>
</dbReference>
<dbReference type="AlphaFoldDB" id="A0A4R2LE70"/>
<proteinExistence type="predicted"/>
<dbReference type="Proteomes" id="UP000295711">
    <property type="component" value="Unassembled WGS sequence"/>
</dbReference>
<sequence length="99" mass="11920">MRGLRTQENEKFNRFWEIVQSKAASLGMVFFADCGEGREFFLDDMEGEDIRGWLIPLDKAEEFQHEWEKYNESDQWIDCIYWAEWTMNDGAISIEFKTY</sequence>
<gene>
    <name evidence="1" type="ORF">EV212_101167</name>
</gene>
<accession>A0A4R2LE70</accession>
<keyword evidence="2" id="KW-1185">Reference proteome</keyword>